<dbReference type="PANTHER" id="PTHR35307">
    <property type="entry name" value="PROTEIN, PUTATIVE-RELATED"/>
    <property type="match status" value="1"/>
</dbReference>
<dbReference type="EMBL" id="PKPP01003485">
    <property type="protein sequence ID" value="PWA69232.1"/>
    <property type="molecule type" value="Genomic_DNA"/>
</dbReference>
<dbReference type="PANTHER" id="PTHR35307:SF6">
    <property type="entry name" value="TRANSMEMBRANE PROTEIN"/>
    <property type="match status" value="1"/>
</dbReference>
<name>A0A2U1N6V5_ARTAN</name>
<proteinExistence type="predicted"/>
<dbReference type="AlphaFoldDB" id="A0A2U1N6V5"/>
<feature type="transmembrane region" description="Helical" evidence="1">
    <location>
        <begin position="249"/>
        <end position="271"/>
    </location>
</feature>
<sequence>MGSNSLAEYVHLLNQLKSYSNIPQDLISSFRHYILLIYGSDQENKFSEPMLWIGIYIALASLICVFAMIADLLHGFRSRKLWFPCKYFTLNAASLSVIAVAMKLPVDLNNSMPGHVDQAAKLGSMAFMCTMMTNLLPSLATMNSKELFTNIIALAILKSKQILELKYQAGHQTALRDLQPERLTFENLKQHVSNYWIMARTGSPQFISACHATSSASGVICAASTFIHIRIVYMILCLSTRDYKSDYKWSMLVIFVIQSIGVILGTIAPLFRCFACLSFKLTKSWIWNHINVFKVEKYWTQKLSDWKQNSISFSSRSRKYKIVIHNLKIIVLRFCIGIQKTVVVACKVLGLFYLLFVICGMQCFHCWRSLKAMLVASGILVIQNPQQPEQNIDLRRYVLQLQDDMELADKTLKNITKSVNLVIVNAENHQPNNLMTLLVQSNGFAGVGEYDSFHVPPLTAVRYLNCWSLPLVTLTTIAISLPEIQNDRVDNLLISVSEGLAYVKLVEGSLNTTNDYVRIQKAAKMLWLEVEFYNRWLGKKLQYHAPGVNRAPQILQWFRDEAQNMVMEVEAMDIDGSNERAICANSMYRITQTILLLNQGNIDEVSQEDLFTRLSSMISDILAACLTNLPLVIAMKCHESVIEKREASVLAAAQLLGQTREIINTLNAREIPNLNTEELAFIENWRRAYLMHPFPPNP</sequence>
<dbReference type="Proteomes" id="UP000245207">
    <property type="component" value="Unassembled WGS sequence"/>
</dbReference>
<feature type="transmembrane region" description="Helical" evidence="1">
    <location>
        <begin position="50"/>
        <end position="73"/>
    </location>
</feature>
<dbReference type="OrthoDB" id="913403at2759"/>
<evidence type="ECO:0000256" key="1">
    <source>
        <dbReference type="SAM" id="Phobius"/>
    </source>
</evidence>
<keyword evidence="3" id="KW-1185">Reference proteome</keyword>
<comment type="caution">
    <text evidence="2">The sequence shown here is derived from an EMBL/GenBank/DDBJ whole genome shotgun (WGS) entry which is preliminary data.</text>
</comment>
<keyword evidence="1" id="KW-0812">Transmembrane</keyword>
<reference evidence="2 3" key="1">
    <citation type="journal article" date="2018" name="Mol. Plant">
        <title>The genome of Artemisia annua provides insight into the evolution of Asteraceae family and artemisinin biosynthesis.</title>
        <authorList>
            <person name="Shen Q."/>
            <person name="Zhang L."/>
            <person name="Liao Z."/>
            <person name="Wang S."/>
            <person name="Yan T."/>
            <person name="Shi P."/>
            <person name="Liu M."/>
            <person name="Fu X."/>
            <person name="Pan Q."/>
            <person name="Wang Y."/>
            <person name="Lv Z."/>
            <person name="Lu X."/>
            <person name="Zhang F."/>
            <person name="Jiang W."/>
            <person name="Ma Y."/>
            <person name="Chen M."/>
            <person name="Hao X."/>
            <person name="Li L."/>
            <person name="Tang Y."/>
            <person name="Lv G."/>
            <person name="Zhou Y."/>
            <person name="Sun X."/>
            <person name="Brodelius P.E."/>
            <person name="Rose J.K.C."/>
            <person name="Tang K."/>
        </authorList>
    </citation>
    <scope>NUCLEOTIDE SEQUENCE [LARGE SCALE GENOMIC DNA]</scope>
    <source>
        <strain evidence="3">cv. Huhao1</strain>
        <tissue evidence="2">Leaf</tissue>
    </source>
</reference>
<feature type="transmembrane region" description="Helical" evidence="1">
    <location>
        <begin position="206"/>
        <end position="229"/>
    </location>
</feature>
<evidence type="ECO:0000313" key="3">
    <source>
        <dbReference type="Proteomes" id="UP000245207"/>
    </source>
</evidence>
<accession>A0A2U1N6V5</accession>
<evidence type="ECO:0000313" key="2">
    <source>
        <dbReference type="EMBL" id="PWA69232.1"/>
    </source>
</evidence>
<gene>
    <name evidence="2" type="ORF">CTI12_AA298070</name>
</gene>
<keyword evidence="1" id="KW-0472">Membrane</keyword>
<keyword evidence="1" id="KW-1133">Transmembrane helix</keyword>
<organism evidence="2 3">
    <name type="scientific">Artemisia annua</name>
    <name type="common">Sweet wormwood</name>
    <dbReference type="NCBI Taxonomy" id="35608"/>
    <lineage>
        <taxon>Eukaryota</taxon>
        <taxon>Viridiplantae</taxon>
        <taxon>Streptophyta</taxon>
        <taxon>Embryophyta</taxon>
        <taxon>Tracheophyta</taxon>
        <taxon>Spermatophyta</taxon>
        <taxon>Magnoliopsida</taxon>
        <taxon>eudicotyledons</taxon>
        <taxon>Gunneridae</taxon>
        <taxon>Pentapetalae</taxon>
        <taxon>asterids</taxon>
        <taxon>campanulids</taxon>
        <taxon>Asterales</taxon>
        <taxon>Asteraceae</taxon>
        <taxon>Asteroideae</taxon>
        <taxon>Anthemideae</taxon>
        <taxon>Artemisiinae</taxon>
        <taxon>Artemisia</taxon>
    </lineage>
</organism>
<protein>
    <submittedName>
        <fullName evidence="2">Uncharacterized protein</fullName>
    </submittedName>
</protein>
<feature type="transmembrane region" description="Helical" evidence="1">
    <location>
        <begin position="348"/>
        <end position="367"/>
    </location>
</feature>